<accession>A0A7V3RHK6</accession>
<dbReference type="AlphaFoldDB" id="A0A7V3RHK6"/>
<proteinExistence type="predicted"/>
<organism evidence="1">
    <name type="scientific">candidate division WOR-3 bacterium</name>
    <dbReference type="NCBI Taxonomy" id="2052148"/>
    <lineage>
        <taxon>Bacteria</taxon>
        <taxon>Bacteria division WOR-3</taxon>
    </lineage>
</organism>
<name>A0A7V3RHK6_UNCW3</name>
<dbReference type="EMBL" id="DTOZ01000120">
    <property type="protein sequence ID" value="HGE78248.1"/>
    <property type="molecule type" value="Genomic_DNA"/>
</dbReference>
<comment type="caution">
    <text evidence="1">The sequence shown here is derived from an EMBL/GenBank/DDBJ whole genome shotgun (WGS) entry which is preliminary data.</text>
</comment>
<evidence type="ECO:0000313" key="1">
    <source>
        <dbReference type="EMBL" id="HGE78248.1"/>
    </source>
</evidence>
<reference evidence="1" key="1">
    <citation type="journal article" date="2020" name="mSystems">
        <title>Genome- and Community-Level Interaction Insights into Carbon Utilization and Element Cycling Functions of Hydrothermarchaeota in Hydrothermal Sediment.</title>
        <authorList>
            <person name="Zhou Z."/>
            <person name="Liu Y."/>
            <person name="Xu W."/>
            <person name="Pan J."/>
            <person name="Luo Z.H."/>
            <person name="Li M."/>
        </authorList>
    </citation>
    <scope>NUCLEOTIDE SEQUENCE [LARGE SCALE GENOMIC DNA]</scope>
    <source>
        <strain evidence="1">SpSt-961</strain>
    </source>
</reference>
<sequence>MKNFTNTILIILFTGSILFSANTDIETVLKNVANRVNIPVSDLKIEEDDLNFYGYGKFRTKLFDLFISNPLKIDPYIRTLSKTILNNADSLWAISYFPWARIDEGVRRGLIERPDETLMNSLPKGDELNQKLFELLQSPYNADTTGISELPEAIRMGIFLILTGIKNSIELIQKGIVGLSVSDSKIIVQQITESGEDGLSNSHIESLIERVDFKAIAAGAMDLSYVLQPAIDLMRGESLEKTIKLNTNYGFIVLGSKGNDKYEPLPYLLILDFGGDDTYLSGGISDKQHPVSIIIDYSGNDYYKGEIGCGTGIGGIGFVIDLEGNDNYSAEKIGLGTGIFGQGIILDVDGDDEYTTEIYGIGAGLFGTGVISDLCGNDKYIGFQGCQGFGFVKGCGLLIDKEGNDTYIARDDTIRYPSAQSPDHNASLAQGMGFGIRADYTDGHSLAGGVGMLIDGNGNDTYSCGVFGQGCAYWFGAGFLIDYEGNDTYNGVWYVQGAGAHFALGVLIDSAGSDIYNATYNMAQGAGHDFTLGVLFDYGGNDLHNALNLSLGSGNANGMGLFIDLSGDDTYHTHSGITLGRANTASRGSLRDYIKTLGIFIDGAGKDTYSEIGANKKIWRQKPPLEPQLETEWCIGVDF</sequence>
<protein>
    <submittedName>
        <fullName evidence="1">Uncharacterized protein</fullName>
    </submittedName>
</protein>
<gene>
    <name evidence="1" type="ORF">ENX68_04520</name>
</gene>